<dbReference type="Proteomes" id="UP000646523">
    <property type="component" value="Unassembled WGS sequence"/>
</dbReference>
<feature type="region of interest" description="Disordered" evidence="4">
    <location>
        <begin position="323"/>
        <end position="348"/>
    </location>
</feature>
<evidence type="ECO:0000259" key="5">
    <source>
        <dbReference type="Pfam" id="PF01494"/>
    </source>
</evidence>
<dbReference type="PRINTS" id="PR00420">
    <property type="entry name" value="RNGMNOXGNASE"/>
</dbReference>
<keyword evidence="6" id="KW-0560">Oxidoreductase</keyword>
<accession>A0A918DPF4</accession>
<dbReference type="EMBL" id="BMNH01000025">
    <property type="protein sequence ID" value="GGO78469.1"/>
    <property type="molecule type" value="Genomic_DNA"/>
</dbReference>
<dbReference type="SUPFAM" id="SSF51905">
    <property type="entry name" value="FAD/NAD(P)-binding domain"/>
    <property type="match status" value="1"/>
</dbReference>
<dbReference type="Gene3D" id="3.50.50.60">
    <property type="entry name" value="FAD/NAD(P)-binding domain"/>
    <property type="match status" value="1"/>
</dbReference>
<dbReference type="InterPro" id="IPR036188">
    <property type="entry name" value="FAD/NAD-bd_sf"/>
</dbReference>
<evidence type="ECO:0000256" key="1">
    <source>
        <dbReference type="ARBA" id="ARBA00001974"/>
    </source>
</evidence>
<dbReference type="GO" id="GO:0016709">
    <property type="term" value="F:oxidoreductase activity, acting on paired donors, with incorporation or reduction of molecular oxygen, NAD(P)H as one donor, and incorporation of one atom of oxygen"/>
    <property type="evidence" value="ECO:0007669"/>
    <property type="project" value="UniProtKB-ARBA"/>
</dbReference>
<keyword evidence="7" id="KW-1185">Reference proteome</keyword>
<dbReference type="GO" id="GO:0071949">
    <property type="term" value="F:FAD binding"/>
    <property type="evidence" value="ECO:0007669"/>
    <property type="project" value="InterPro"/>
</dbReference>
<dbReference type="Gene3D" id="3.30.70.2450">
    <property type="match status" value="1"/>
</dbReference>
<dbReference type="PANTHER" id="PTHR43004:SF19">
    <property type="entry name" value="BINDING MONOOXYGENASE, PUTATIVE (JCVI)-RELATED"/>
    <property type="match status" value="1"/>
</dbReference>
<feature type="compositionally biased region" description="Low complexity" evidence="4">
    <location>
        <begin position="323"/>
        <end position="339"/>
    </location>
</feature>
<evidence type="ECO:0000256" key="4">
    <source>
        <dbReference type="SAM" id="MobiDB-lite"/>
    </source>
</evidence>
<feature type="domain" description="FAD-binding" evidence="5">
    <location>
        <begin position="3"/>
        <end position="320"/>
    </location>
</feature>
<sequence>MSRVLVAGAGPVGLTAALTLARGGVPVTVLEAGPELAAESRASTFHPPTLEMLAGLGVLDELMERGLVARTFQYRDRSGGPIATLDLGVLTGDTPYPFRVQCEQSKLTPILLDHLRRHGGEVLFGQRVTGVPAPAGGVAVTTDTGSTFTGGVAVTTDAGDTFTGDWLIAADGAHSAVRRALDIPFEGLTYPERFLVASTTEPVERLLPGLEPINYVFDPGEWLVLLRTPDHWRVLLPTPPGTSDEAELARLPARLRAVADPGRDWEVAHASLYRVHQRVAATFATGRVLLAGDAAHVNNPLGGLGMNSGIHDAVLLAASLLGSPSPGSPTSGSSAPGSSRLGDGSPPEVAARRRRVALDHVGAISHGNWEKLRSSDPAAHHAELRALAADPKAARAHLLRACLISSLREPE</sequence>
<keyword evidence="3" id="KW-0274">FAD</keyword>
<evidence type="ECO:0000313" key="6">
    <source>
        <dbReference type="EMBL" id="GGO78469.1"/>
    </source>
</evidence>
<dbReference type="InterPro" id="IPR050641">
    <property type="entry name" value="RIFMO-like"/>
</dbReference>
<name>A0A918DPF4_9ACTN</name>
<reference evidence="6" key="1">
    <citation type="journal article" date="2014" name="Int. J. Syst. Evol. Microbiol.">
        <title>Complete genome sequence of Corynebacterium casei LMG S-19264T (=DSM 44701T), isolated from a smear-ripened cheese.</title>
        <authorList>
            <consortium name="US DOE Joint Genome Institute (JGI-PGF)"/>
            <person name="Walter F."/>
            <person name="Albersmeier A."/>
            <person name="Kalinowski J."/>
            <person name="Ruckert C."/>
        </authorList>
    </citation>
    <scope>NUCLEOTIDE SEQUENCE</scope>
    <source>
        <strain evidence="6">CGMCC 4.7368</strain>
    </source>
</reference>
<evidence type="ECO:0000256" key="3">
    <source>
        <dbReference type="ARBA" id="ARBA00022827"/>
    </source>
</evidence>
<dbReference type="PANTHER" id="PTHR43004">
    <property type="entry name" value="TRK SYSTEM POTASSIUM UPTAKE PROTEIN"/>
    <property type="match status" value="1"/>
</dbReference>
<protein>
    <submittedName>
        <fullName evidence="6">Pentachlorophenol monooxygenase</fullName>
    </submittedName>
</protein>
<organism evidence="6 7">
    <name type="scientific">Nonomuraea cavernae</name>
    <dbReference type="NCBI Taxonomy" id="2045107"/>
    <lineage>
        <taxon>Bacteria</taxon>
        <taxon>Bacillati</taxon>
        <taxon>Actinomycetota</taxon>
        <taxon>Actinomycetes</taxon>
        <taxon>Streptosporangiales</taxon>
        <taxon>Streptosporangiaceae</taxon>
        <taxon>Nonomuraea</taxon>
    </lineage>
</organism>
<dbReference type="AlphaFoldDB" id="A0A918DPF4"/>
<evidence type="ECO:0000313" key="7">
    <source>
        <dbReference type="Proteomes" id="UP000646523"/>
    </source>
</evidence>
<dbReference type="Pfam" id="PF01494">
    <property type="entry name" value="FAD_binding_3"/>
    <property type="match status" value="1"/>
</dbReference>
<comment type="caution">
    <text evidence="6">The sequence shown here is derived from an EMBL/GenBank/DDBJ whole genome shotgun (WGS) entry which is preliminary data.</text>
</comment>
<comment type="cofactor">
    <cofactor evidence="1">
        <name>FAD</name>
        <dbReference type="ChEBI" id="CHEBI:57692"/>
    </cofactor>
</comment>
<dbReference type="InterPro" id="IPR002938">
    <property type="entry name" value="FAD-bd"/>
</dbReference>
<keyword evidence="2" id="KW-0285">Flavoprotein</keyword>
<reference evidence="6" key="2">
    <citation type="submission" date="2020-09" db="EMBL/GenBank/DDBJ databases">
        <authorList>
            <person name="Sun Q."/>
            <person name="Zhou Y."/>
        </authorList>
    </citation>
    <scope>NUCLEOTIDE SEQUENCE</scope>
    <source>
        <strain evidence="6">CGMCC 4.7368</strain>
    </source>
</reference>
<evidence type="ECO:0000256" key="2">
    <source>
        <dbReference type="ARBA" id="ARBA00022630"/>
    </source>
</evidence>
<gene>
    <name evidence="6" type="ORF">GCM10012289_60520</name>
</gene>
<dbReference type="RefSeq" id="WP_189127609.1">
    <property type="nucleotide sequence ID" value="NZ_BMNH01000025.1"/>
</dbReference>
<keyword evidence="6" id="KW-0503">Monooxygenase</keyword>
<proteinExistence type="predicted"/>